<evidence type="ECO:0000313" key="1">
    <source>
        <dbReference type="EMBL" id="KFW09462.1"/>
    </source>
</evidence>
<protein>
    <submittedName>
        <fullName evidence="1">Uncharacterized protein</fullName>
    </submittedName>
</protein>
<evidence type="ECO:0000313" key="2">
    <source>
        <dbReference type="Proteomes" id="UP000053806"/>
    </source>
</evidence>
<gene>
    <name evidence="1" type="ORF">N327_03581</name>
</gene>
<accession>A0A093JC27</accession>
<dbReference type="Proteomes" id="UP000053806">
    <property type="component" value="Unassembled WGS sequence"/>
</dbReference>
<keyword evidence="2" id="KW-1185">Reference proteome</keyword>
<name>A0A093JC27_FULGA</name>
<dbReference type="AlphaFoldDB" id="A0A093JC27"/>
<sequence length="46" mass="5224">MLHRGCYKSRKNVSGLFFDCSFFSSHIRVSKATLLPPVNPTTHQQS</sequence>
<proteinExistence type="predicted"/>
<feature type="non-terminal residue" evidence="1">
    <location>
        <position position="46"/>
    </location>
</feature>
<dbReference type="EMBL" id="KK606499">
    <property type="protein sequence ID" value="KFW09462.1"/>
    <property type="molecule type" value="Genomic_DNA"/>
</dbReference>
<organism evidence="1 2">
    <name type="scientific">Fulmarus glacialis</name>
    <name type="common">Northern fulmar</name>
    <dbReference type="NCBI Taxonomy" id="30455"/>
    <lineage>
        <taxon>Eukaryota</taxon>
        <taxon>Metazoa</taxon>
        <taxon>Chordata</taxon>
        <taxon>Craniata</taxon>
        <taxon>Vertebrata</taxon>
        <taxon>Euteleostomi</taxon>
        <taxon>Archelosauria</taxon>
        <taxon>Archosauria</taxon>
        <taxon>Dinosauria</taxon>
        <taxon>Saurischia</taxon>
        <taxon>Theropoda</taxon>
        <taxon>Coelurosauria</taxon>
        <taxon>Aves</taxon>
        <taxon>Neognathae</taxon>
        <taxon>Neoaves</taxon>
        <taxon>Aequornithes</taxon>
        <taxon>Procellariiformes</taxon>
        <taxon>Procellariidae</taxon>
        <taxon>Fulmarus</taxon>
    </lineage>
</organism>
<reference evidence="1 2" key="1">
    <citation type="submission" date="2014-04" db="EMBL/GenBank/DDBJ databases">
        <title>Genome evolution of avian class.</title>
        <authorList>
            <person name="Zhang G."/>
            <person name="Li C."/>
        </authorList>
    </citation>
    <scope>NUCLEOTIDE SEQUENCE [LARGE SCALE GENOMIC DNA]</scope>
    <source>
        <strain evidence="1">BGI_N327</strain>
    </source>
</reference>